<evidence type="ECO:0000313" key="2">
    <source>
        <dbReference type="Proteomes" id="UP000198749"/>
    </source>
</evidence>
<dbReference type="RefSeq" id="WP_091358946.1">
    <property type="nucleotide sequence ID" value="NZ_AP025284.1"/>
</dbReference>
<dbReference type="Proteomes" id="UP000198749">
    <property type="component" value="Unassembled WGS sequence"/>
</dbReference>
<sequence length="92" mass="10606">MYDQDQSELILEADFLWREIRVGDEIYLDADFYSSNRRLLCRGAPYQVLAKIDKTCGAQELIVQSYQTHELVAVSPFLVCSYESPEQPILIS</sequence>
<organism evidence="1 2">
    <name type="scientific">Amphritea atlantica</name>
    <dbReference type="NCBI Taxonomy" id="355243"/>
    <lineage>
        <taxon>Bacteria</taxon>
        <taxon>Pseudomonadati</taxon>
        <taxon>Pseudomonadota</taxon>
        <taxon>Gammaproteobacteria</taxon>
        <taxon>Oceanospirillales</taxon>
        <taxon>Oceanospirillaceae</taxon>
        <taxon>Amphritea</taxon>
    </lineage>
</organism>
<dbReference type="AlphaFoldDB" id="A0A1H9ILA3"/>
<protein>
    <submittedName>
        <fullName evidence="1">Uncharacterized protein</fullName>
    </submittedName>
</protein>
<gene>
    <name evidence="1" type="ORF">SAMN03080615_02630</name>
</gene>
<dbReference type="EMBL" id="FOGB01000007">
    <property type="protein sequence ID" value="SEQ75364.1"/>
    <property type="molecule type" value="Genomic_DNA"/>
</dbReference>
<dbReference type="STRING" id="355243.SAMN03080615_02630"/>
<proteinExistence type="predicted"/>
<keyword evidence="2" id="KW-1185">Reference proteome</keyword>
<reference evidence="2" key="1">
    <citation type="submission" date="2016-10" db="EMBL/GenBank/DDBJ databases">
        <authorList>
            <person name="Varghese N."/>
            <person name="Submissions S."/>
        </authorList>
    </citation>
    <scope>NUCLEOTIDE SEQUENCE [LARGE SCALE GENOMIC DNA]</scope>
    <source>
        <strain evidence="2">DSM 18887</strain>
    </source>
</reference>
<accession>A0A1H9ILA3</accession>
<dbReference type="OrthoDB" id="6120590at2"/>
<name>A0A1H9ILA3_9GAMM</name>
<evidence type="ECO:0000313" key="1">
    <source>
        <dbReference type="EMBL" id="SEQ75364.1"/>
    </source>
</evidence>